<dbReference type="InterPro" id="IPR014265">
    <property type="entry name" value="XrtA/PrsK"/>
</dbReference>
<dbReference type="HOGENOM" id="CLU_024784_0_0_5"/>
<dbReference type="EC" id="2.7.13.3" evidence="2"/>
<sequence length="717" mass="77857">MTPTLNAGSWAGVDGWVFLLAAFGAMLLAVWLLDRRRRRRGSTSLTMIVGLCLNALWCLLLSVDGRGGLVAGLGEVARNLGWLVVVLNLFARDNRDETVAPVRPVLAALALVELFQIALAILFTRFGKIPAAAEMIVQLSDLFHLLMTTGALVLVHNLYVGAVAGRRAADRWNCMALALIWGYDLNYYTIAYLGHSVPEDLVMLRGLAQGVAVVLFGLGERSGSHARFSPSRAVAFQSLVLLVIGVYLILMVGAAQSVAWLGGNASALVQLGFAFATTVAIIAAVPSSRLRRWLNVVLAKHFFQHRYDYRAEWLRFTRTIGRAGPNAQPLHARLVQAVADITDSARGLLLVPGEGGDLVLAARWQWPTLEVPASALPQDAVAFLERRGFIVDLDQIRAGTDFEGEAAIVPGWMIAEEAIWVLVPLIHFDRLVGLVVLGRPSVARELDWEDFDLLRVVGQQLASYLAEHGSQVALLEASRFDEFNRRMAFVMHDIKNLASQLALLARNAERHADNPAFRSDMLVTLRNAADKLNALIARLSRYGSGTVQAIEQIDAADVIRGIAHRANAALGRDQVLAADVRPCRILAGREPLEQVLSHLVQNALDATDNGLGVVLNTRVDGAEGVIEVIDSGCGMSADFVRNRLFTPFVSTKSGGFGIGAFEARELVKAMRGKLEVESREGLGSRFSVRLPLAPSEPDTSISSSRTSPESPMKVTRA</sequence>
<keyword evidence="5" id="KW-0472">Membrane</keyword>
<dbReference type="OrthoDB" id="9785691at2"/>
<dbReference type="NCBIfam" id="TIGR02916">
    <property type="entry name" value="PEP_his_kin"/>
    <property type="match status" value="1"/>
</dbReference>
<dbReference type="RefSeq" id="WP_008066256.1">
    <property type="nucleotide sequence ID" value="NZ_AQWK01000002.1"/>
</dbReference>
<dbReference type="GO" id="GO:0000155">
    <property type="term" value="F:phosphorelay sensor kinase activity"/>
    <property type="evidence" value="ECO:0007669"/>
    <property type="project" value="TreeGrafter"/>
</dbReference>
<comment type="caution">
    <text evidence="7">The sequence shown here is derived from an EMBL/GenBank/DDBJ whole genome shotgun (WGS) entry which is preliminary data.</text>
</comment>
<dbReference type="Pfam" id="PF02518">
    <property type="entry name" value="HATPase_c"/>
    <property type="match status" value="1"/>
</dbReference>
<organism evidence="7 8">
    <name type="scientific">Novosphingobium nitrogenifigens DSM 19370</name>
    <dbReference type="NCBI Taxonomy" id="983920"/>
    <lineage>
        <taxon>Bacteria</taxon>
        <taxon>Pseudomonadati</taxon>
        <taxon>Pseudomonadota</taxon>
        <taxon>Alphaproteobacteria</taxon>
        <taxon>Sphingomonadales</taxon>
        <taxon>Sphingomonadaceae</taxon>
        <taxon>Novosphingobium</taxon>
    </lineage>
</organism>
<keyword evidence="5" id="KW-1133">Transmembrane helix</keyword>
<evidence type="ECO:0000313" key="7">
    <source>
        <dbReference type="EMBL" id="EGD58762.1"/>
    </source>
</evidence>
<dbReference type="eggNOG" id="COG2205">
    <property type="taxonomic scope" value="Bacteria"/>
</dbReference>
<dbReference type="InterPro" id="IPR029016">
    <property type="entry name" value="GAF-like_dom_sf"/>
</dbReference>
<feature type="transmembrane region" description="Helical" evidence="5">
    <location>
        <begin position="239"/>
        <end position="261"/>
    </location>
</feature>
<dbReference type="InterPro" id="IPR036890">
    <property type="entry name" value="HATPase_C_sf"/>
</dbReference>
<dbReference type="InterPro" id="IPR005467">
    <property type="entry name" value="His_kinase_dom"/>
</dbReference>
<dbReference type="AlphaFoldDB" id="F1Z9I0"/>
<dbReference type="EMBL" id="AEWJ01000041">
    <property type="protein sequence ID" value="EGD58762.1"/>
    <property type="molecule type" value="Genomic_DNA"/>
</dbReference>
<dbReference type="Gene3D" id="3.30.565.10">
    <property type="entry name" value="Histidine kinase-like ATPase, C-terminal domain"/>
    <property type="match status" value="1"/>
</dbReference>
<dbReference type="InterPro" id="IPR004358">
    <property type="entry name" value="Sig_transdc_His_kin-like_C"/>
</dbReference>
<dbReference type="Proteomes" id="UP000004728">
    <property type="component" value="Unassembled WGS sequence"/>
</dbReference>
<protein>
    <recommendedName>
        <fullName evidence="2">histidine kinase</fullName>
        <ecNumber evidence="2">2.7.13.3</ecNumber>
    </recommendedName>
</protein>
<keyword evidence="8" id="KW-1185">Reference proteome</keyword>
<dbReference type="PANTHER" id="PTHR43547">
    <property type="entry name" value="TWO-COMPONENT HISTIDINE KINASE"/>
    <property type="match status" value="1"/>
</dbReference>
<dbReference type="Gene3D" id="3.30.450.40">
    <property type="match status" value="1"/>
</dbReference>
<keyword evidence="3" id="KW-0597">Phosphoprotein</keyword>
<feature type="transmembrane region" description="Helical" evidence="5">
    <location>
        <begin position="142"/>
        <end position="160"/>
    </location>
</feature>
<comment type="catalytic activity">
    <reaction evidence="1">
        <text>ATP + protein L-histidine = ADP + protein N-phospho-L-histidine.</text>
        <dbReference type="EC" id="2.7.13.3"/>
    </reaction>
</comment>
<feature type="transmembrane region" description="Helical" evidence="5">
    <location>
        <begin position="15"/>
        <end position="33"/>
    </location>
</feature>
<dbReference type="InParanoid" id="F1Z9I0"/>
<keyword evidence="7" id="KW-0418">Kinase</keyword>
<dbReference type="InterPro" id="IPR003594">
    <property type="entry name" value="HATPase_dom"/>
</dbReference>
<feature type="transmembrane region" description="Helical" evidence="5">
    <location>
        <begin position="45"/>
        <end position="63"/>
    </location>
</feature>
<evidence type="ECO:0000259" key="6">
    <source>
        <dbReference type="PROSITE" id="PS50109"/>
    </source>
</evidence>
<dbReference type="SUPFAM" id="SSF55874">
    <property type="entry name" value="ATPase domain of HSP90 chaperone/DNA topoisomerase II/histidine kinase"/>
    <property type="match status" value="1"/>
</dbReference>
<evidence type="ECO:0000313" key="8">
    <source>
        <dbReference type="Proteomes" id="UP000004728"/>
    </source>
</evidence>
<evidence type="ECO:0000256" key="4">
    <source>
        <dbReference type="SAM" id="MobiDB-lite"/>
    </source>
</evidence>
<reference evidence="7 8" key="1">
    <citation type="journal article" date="2012" name="J. Bacteriol.">
        <title>Draft Genome Sequence of Novosphingobium nitrogenifigens Y88T.</title>
        <authorList>
            <person name="Strabala T.J."/>
            <person name="Macdonald L."/>
            <person name="Liu V."/>
            <person name="Smit A.M."/>
        </authorList>
    </citation>
    <scope>NUCLEOTIDE SEQUENCE [LARGE SCALE GENOMIC DNA]</scope>
    <source>
        <strain evidence="7 8">DSM 19370</strain>
    </source>
</reference>
<feature type="compositionally biased region" description="Low complexity" evidence="4">
    <location>
        <begin position="695"/>
        <end position="711"/>
    </location>
</feature>
<dbReference type="SUPFAM" id="SSF55781">
    <property type="entry name" value="GAF domain-like"/>
    <property type="match status" value="1"/>
</dbReference>
<feature type="region of interest" description="Disordered" evidence="4">
    <location>
        <begin position="687"/>
        <end position="717"/>
    </location>
</feature>
<dbReference type="PROSITE" id="PS50109">
    <property type="entry name" value="HIS_KIN"/>
    <property type="match status" value="1"/>
</dbReference>
<feature type="transmembrane region" description="Helical" evidence="5">
    <location>
        <begin position="172"/>
        <end position="190"/>
    </location>
</feature>
<evidence type="ECO:0000256" key="2">
    <source>
        <dbReference type="ARBA" id="ARBA00012438"/>
    </source>
</evidence>
<dbReference type="SMART" id="SM00387">
    <property type="entry name" value="HATPase_c"/>
    <property type="match status" value="1"/>
</dbReference>
<evidence type="ECO:0000256" key="3">
    <source>
        <dbReference type="ARBA" id="ARBA00022553"/>
    </source>
</evidence>
<feature type="transmembrane region" description="Helical" evidence="5">
    <location>
        <begin position="69"/>
        <end position="90"/>
    </location>
</feature>
<feature type="transmembrane region" description="Helical" evidence="5">
    <location>
        <begin position="102"/>
        <end position="122"/>
    </location>
</feature>
<keyword evidence="7" id="KW-0808">Transferase</keyword>
<accession>F1Z9I0</accession>
<gene>
    <name evidence="7" type="ORF">Y88_0820</name>
</gene>
<evidence type="ECO:0000256" key="1">
    <source>
        <dbReference type="ARBA" id="ARBA00000085"/>
    </source>
</evidence>
<feature type="domain" description="Histidine kinase" evidence="6">
    <location>
        <begin position="489"/>
        <end position="694"/>
    </location>
</feature>
<proteinExistence type="predicted"/>
<keyword evidence="5" id="KW-0812">Transmembrane</keyword>
<dbReference type="PANTHER" id="PTHR43547:SF2">
    <property type="entry name" value="HYBRID SIGNAL TRANSDUCTION HISTIDINE KINASE C"/>
    <property type="match status" value="1"/>
</dbReference>
<dbReference type="PRINTS" id="PR00344">
    <property type="entry name" value="BCTRLSENSOR"/>
</dbReference>
<dbReference type="STRING" id="983920.Y88_0820"/>
<evidence type="ECO:0000256" key="5">
    <source>
        <dbReference type="SAM" id="Phobius"/>
    </source>
</evidence>
<feature type="transmembrane region" description="Helical" evidence="5">
    <location>
        <begin position="267"/>
        <end position="285"/>
    </location>
</feature>
<name>F1Z9I0_9SPHN</name>